<dbReference type="SMART" id="SM00100">
    <property type="entry name" value="cNMP"/>
    <property type="match status" value="1"/>
</dbReference>
<dbReference type="SUPFAM" id="SSF51206">
    <property type="entry name" value="cAMP-binding domain-like"/>
    <property type="match status" value="1"/>
</dbReference>
<proteinExistence type="predicted"/>
<dbReference type="eggNOG" id="COG0664">
    <property type="taxonomic scope" value="Bacteria"/>
</dbReference>
<dbReference type="InterPro" id="IPR000595">
    <property type="entry name" value="cNMP-bd_dom"/>
</dbReference>
<dbReference type="InterPro" id="IPR018490">
    <property type="entry name" value="cNMP-bd_dom_sf"/>
</dbReference>
<name>E1R7U5_SEDSS</name>
<dbReference type="STRING" id="573413.Spirs_3714"/>
<dbReference type="CDD" id="cd00038">
    <property type="entry name" value="CAP_ED"/>
    <property type="match status" value="1"/>
</dbReference>
<reference evidence="3 4" key="1">
    <citation type="journal article" date="2010" name="Stand. Genomic Sci.">
        <title>Complete genome sequence of Spirochaeta smaragdinae type strain (SEBR 4228).</title>
        <authorList>
            <person name="Mavromatis K."/>
            <person name="Yasawong M."/>
            <person name="Chertkov O."/>
            <person name="Lapidus A."/>
            <person name="Lucas S."/>
            <person name="Nolan M."/>
            <person name="Del Rio T.G."/>
            <person name="Tice H."/>
            <person name="Cheng J.F."/>
            <person name="Pitluck S."/>
            <person name="Liolios K."/>
            <person name="Ivanova N."/>
            <person name="Tapia R."/>
            <person name="Han C."/>
            <person name="Bruce D."/>
            <person name="Goodwin L."/>
            <person name="Pati A."/>
            <person name="Chen A."/>
            <person name="Palaniappan K."/>
            <person name="Land M."/>
            <person name="Hauser L."/>
            <person name="Chang Y.J."/>
            <person name="Jeffries C.D."/>
            <person name="Detter J.C."/>
            <person name="Rohde M."/>
            <person name="Brambilla E."/>
            <person name="Spring S."/>
            <person name="Goker M."/>
            <person name="Sikorski J."/>
            <person name="Woyke T."/>
            <person name="Bristow J."/>
            <person name="Eisen J.A."/>
            <person name="Markowitz V."/>
            <person name="Hugenholtz P."/>
            <person name="Klenk H.P."/>
            <person name="Kyrpides N.C."/>
        </authorList>
    </citation>
    <scope>NUCLEOTIDE SEQUENCE [LARGE SCALE GENOMIC DNA]</scope>
    <source>
        <strain evidence="4">DSM 11293 / JCM 15392 / SEBR 4228</strain>
    </source>
</reference>
<dbReference type="RefSeq" id="WP_013256259.1">
    <property type="nucleotide sequence ID" value="NC_014364.1"/>
</dbReference>
<protein>
    <submittedName>
        <fullName evidence="3">Transcriptional regulator, Crp/Fnr family</fullName>
    </submittedName>
</protein>
<dbReference type="AlphaFoldDB" id="E1R7U5"/>
<dbReference type="PRINTS" id="PR00103">
    <property type="entry name" value="CAMPKINASE"/>
</dbReference>
<dbReference type="InterPro" id="IPR018488">
    <property type="entry name" value="cNMP-bd_CS"/>
</dbReference>
<dbReference type="InterPro" id="IPR014710">
    <property type="entry name" value="RmlC-like_jellyroll"/>
</dbReference>
<dbReference type="Proteomes" id="UP000002318">
    <property type="component" value="Chromosome"/>
</dbReference>
<keyword evidence="4" id="KW-1185">Reference proteome</keyword>
<dbReference type="EMBL" id="CP002116">
    <property type="protein sequence ID" value="ADK82800.1"/>
    <property type="molecule type" value="Genomic_DNA"/>
</dbReference>
<dbReference type="Gene3D" id="2.60.120.10">
    <property type="entry name" value="Jelly Rolls"/>
    <property type="match status" value="1"/>
</dbReference>
<sequence>MDENLFSKYGQTFDSGKIIFREGEEGDRMYIIQEGSIRITKTMGEKEHVLAVLGKGDFFGEMAIVSRMPRSASATAATTVKLLSFNREGFISMIEKNAKIALNIIDKLSRRLQQANLQIQHLVRRNERGLIALNILYAFTVQSGEGGGVEYVRLLRELSLSMEVPQEHIRDFIEELRRDDILELTNQDTLCLMDRRRLSALAENRPSRS</sequence>
<dbReference type="KEGG" id="ssm:Spirs_3714"/>
<dbReference type="InterPro" id="IPR050397">
    <property type="entry name" value="Env_Response_Regulators"/>
</dbReference>
<dbReference type="PROSITE" id="PS50042">
    <property type="entry name" value="CNMP_BINDING_3"/>
    <property type="match status" value="1"/>
</dbReference>
<dbReference type="GO" id="GO:0005829">
    <property type="term" value="C:cytosol"/>
    <property type="evidence" value="ECO:0007669"/>
    <property type="project" value="TreeGrafter"/>
</dbReference>
<feature type="coiled-coil region" evidence="1">
    <location>
        <begin position="98"/>
        <end position="125"/>
    </location>
</feature>
<feature type="domain" description="Cyclic nucleotide-binding" evidence="2">
    <location>
        <begin position="1"/>
        <end position="111"/>
    </location>
</feature>
<dbReference type="OrthoDB" id="305756at2"/>
<evidence type="ECO:0000259" key="2">
    <source>
        <dbReference type="PROSITE" id="PS50042"/>
    </source>
</evidence>
<evidence type="ECO:0000256" key="1">
    <source>
        <dbReference type="SAM" id="Coils"/>
    </source>
</evidence>
<dbReference type="PANTHER" id="PTHR24567">
    <property type="entry name" value="CRP FAMILY TRANSCRIPTIONAL REGULATORY PROTEIN"/>
    <property type="match status" value="1"/>
</dbReference>
<dbReference type="GO" id="GO:0003700">
    <property type="term" value="F:DNA-binding transcription factor activity"/>
    <property type="evidence" value="ECO:0007669"/>
    <property type="project" value="TreeGrafter"/>
</dbReference>
<dbReference type="PROSITE" id="PS00889">
    <property type="entry name" value="CNMP_BINDING_2"/>
    <property type="match status" value="1"/>
</dbReference>
<organism evidence="3 4">
    <name type="scientific">Sediminispirochaeta smaragdinae (strain DSM 11293 / JCM 15392 / SEBR 4228)</name>
    <name type="common">Spirochaeta smaragdinae</name>
    <dbReference type="NCBI Taxonomy" id="573413"/>
    <lineage>
        <taxon>Bacteria</taxon>
        <taxon>Pseudomonadati</taxon>
        <taxon>Spirochaetota</taxon>
        <taxon>Spirochaetia</taxon>
        <taxon>Spirochaetales</taxon>
        <taxon>Spirochaetaceae</taxon>
        <taxon>Sediminispirochaeta</taxon>
    </lineage>
</organism>
<dbReference type="PANTHER" id="PTHR24567:SF74">
    <property type="entry name" value="HTH-TYPE TRANSCRIPTIONAL REGULATOR ARCR"/>
    <property type="match status" value="1"/>
</dbReference>
<evidence type="ECO:0000313" key="3">
    <source>
        <dbReference type="EMBL" id="ADK82800.1"/>
    </source>
</evidence>
<evidence type="ECO:0000313" key="4">
    <source>
        <dbReference type="Proteomes" id="UP000002318"/>
    </source>
</evidence>
<dbReference type="Pfam" id="PF00027">
    <property type="entry name" value="cNMP_binding"/>
    <property type="match status" value="1"/>
</dbReference>
<keyword evidence="1" id="KW-0175">Coiled coil</keyword>
<gene>
    <name evidence="3" type="ordered locus">Spirs_3714</name>
</gene>
<dbReference type="HOGENOM" id="CLU_075053_3_0_12"/>
<accession>E1R7U5</accession>